<reference evidence="1 2" key="1">
    <citation type="journal article" date="2011" name="J. Bacteriol.">
        <title>Genome of Ochrobactrum anthropi ATCC 49188 T, a versatile opportunistic pathogen and symbiont of several eukaryotic hosts.</title>
        <authorList>
            <person name="Chain P.S."/>
            <person name="Lang D.M."/>
            <person name="Comerci D.J."/>
            <person name="Malfatti S.A."/>
            <person name="Vergez L.M."/>
            <person name="Shin M."/>
            <person name="Ugalde R.A."/>
            <person name="Garcia E."/>
            <person name="Tolmasky M.E."/>
        </authorList>
    </citation>
    <scope>NUCLEOTIDE SEQUENCE [LARGE SCALE GENOMIC DNA]</scope>
    <source>
        <strain evidence="2">ATCC 49188 / DSM 6882 / CCUG 24695 / JCM 21032 / LMG 3331 / NBRC 15819 / NCTC 12168 / Alc 37</strain>
    </source>
</reference>
<dbReference type="AlphaFoldDB" id="A6X590"/>
<sequence length="97" mass="10648">MTHNHEIESMAQDAVAVIEAETVFEGIRFASGDMLTIALERPRKSFAVIRRVGEQIDVMSLHDDRASAVNRAKMIVDLIKEEKAMDAEGPKAGGPVQ</sequence>
<evidence type="ECO:0000313" key="2">
    <source>
        <dbReference type="Proteomes" id="UP000002301"/>
    </source>
</evidence>
<organism evidence="1 2">
    <name type="scientific">Brucella anthropi (strain ATCC 49188 / DSM 6882 / CCUG 24695 / JCM 21032 / LMG 3331 / NBRC 15819 / NCTC 12168 / Alc 37)</name>
    <name type="common">Ochrobactrum anthropi</name>
    <dbReference type="NCBI Taxonomy" id="439375"/>
    <lineage>
        <taxon>Bacteria</taxon>
        <taxon>Pseudomonadati</taxon>
        <taxon>Pseudomonadota</taxon>
        <taxon>Alphaproteobacteria</taxon>
        <taxon>Hyphomicrobiales</taxon>
        <taxon>Brucellaceae</taxon>
        <taxon>Brucella/Ochrobactrum group</taxon>
        <taxon>Brucella</taxon>
    </lineage>
</organism>
<dbReference type="PATRIC" id="fig|439375.7.peg.3851"/>
<dbReference type="STRING" id="439375.Oant_3688"/>
<gene>
    <name evidence="1" type="ordered locus">Oant_3688</name>
</gene>
<accession>A6X590</accession>
<dbReference type="EMBL" id="CP000759">
    <property type="protein sequence ID" value="ABS16394.1"/>
    <property type="molecule type" value="Genomic_DNA"/>
</dbReference>
<dbReference type="HOGENOM" id="CLU_2343931_0_0_5"/>
<dbReference type="Proteomes" id="UP000002301">
    <property type="component" value="Chromosome 2"/>
</dbReference>
<protein>
    <submittedName>
        <fullName evidence="1">Uncharacterized protein</fullName>
    </submittedName>
</protein>
<evidence type="ECO:0000313" key="1">
    <source>
        <dbReference type="EMBL" id="ABS16394.1"/>
    </source>
</evidence>
<dbReference type="RefSeq" id="WP_012093066.1">
    <property type="nucleotide sequence ID" value="NC_009668.1"/>
</dbReference>
<name>A6X590_BRUA4</name>
<keyword evidence="2" id="KW-1185">Reference proteome</keyword>
<proteinExistence type="predicted"/>
<dbReference type="KEGG" id="oan:Oant_3688"/>